<dbReference type="Gene3D" id="3.40.50.20">
    <property type="match status" value="1"/>
</dbReference>
<evidence type="ECO:0000313" key="6">
    <source>
        <dbReference type="EMBL" id="TLQ42583.1"/>
    </source>
</evidence>
<organism evidence="6 7">
    <name type="scientific">Streptomyces marianii</name>
    <dbReference type="NCBI Taxonomy" id="1817406"/>
    <lineage>
        <taxon>Bacteria</taxon>
        <taxon>Bacillati</taxon>
        <taxon>Actinomycetota</taxon>
        <taxon>Actinomycetes</taxon>
        <taxon>Kitasatosporales</taxon>
        <taxon>Streptomycetaceae</taxon>
        <taxon>Streptomyces</taxon>
    </lineage>
</organism>
<protein>
    <submittedName>
        <fullName evidence="6">ATP-grasp domain-containing protein</fullName>
    </submittedName>
</protein>
<evidence type="ECO:0000256" key="4">
    <source>
        <dbReference type="PROSITE-ProRule" id="PRU00409"/>
    </source>
</evidence>
<evidence type="ECO:0000313" key="7">
    <source>
        <dbReference type="Proteomes" id="UP000305921"/>
    </source>
</evidence>
<dbReference type="OrthoDB" id="24041at2"/>
<dbReference type="Pfam" id="PF18603">
    <property type="entry name" value="LAL_C2"/>
    <property type="match status" value="1"/>
</dbReference>
<dbReference type="GO" id="GO:0005524">
    <property type="term" value="F:ATP binding"/>
    <property type="evidence" value="ECO:0007669"/>
    <property type="project" value="UniProtKB-UniRule"/>
</dbReference>
<gene>
    <name evidence="6" type="ORF">FEF34_04730</name>
</gene>
<evidence type="ECO:0000256" key="2">
    <source>
        <dbReference type="ARBA" id="ARBA00022741"/>
    </source>
</evidence>
<reference evidence="6 7" key="1">
    <citation type="submission" date="2019-05" db="EMBL/GenBank/DDBJ databases">
        <title>Streptomyces marianii sp. nov., a novel marine actinomycete from southern coast of India.</title>
        <authorList>
            <person name="Iniyan A.M."/>
            <person name="Wink J."/>
            <person name="Ramprasad E."/>
            <person name="Ramana C.V."/>
            <person name="Bunk B."/>
            <person name="Sproer C."/>
            <person name="Joseph F.-J.R.S."/>
            <person name="Vincent S.G.P."/>
        </authorList>
    </citation>
    <scope>NUCLEOTIDE SEQUENCE [LARGE SCALE GENOMIC DNA]</scope>
    <source>
        <strain evidence="6 7">ICN19</strain>
    </source>
</reference>
<dbReference type="InterPro" id="IPR052032">
    <property type="entry name" value="ATP-dep_AA_Ligase"/>
</dbReference>
<keyword evidence="2 4" id="KW-0547">Nucleotide-binding</keyword>
<keyword evidence="7" id="KW-1185">Reference proteome</keyword>
<comment type="caution">
    <text evidence="6">The sequence shown here is derived from an EMBL/GenBank/DDBJ whole genome shotgun (WGS) entry which is preliminary data.</text>
</comment>
<keyword evidence="1" id="KW-0436">Ligase</keyword>
<dbReference type="GO" id="GO:0016874">
    <property type="term" value="F:ligase activity"/>
    <property type="evidence" value="ECO:0007669"/>
    <property type="project" value="UniProtKB-KW"/>
</dbReference>
<dbReference type="AlphaFoldDB" id="A0A5R9E3J5"/>
<proteinExistence type="predicted"/>
<keyword evidence="3 4" id="KW-0067">ATP-binding</keyword>
<dbReference type="Pfam" id="PF13535">
    <property type="entry name" value="ATP-grasp_4"/>
    <property type="match status" value="1"/>
</dbReference>
<dbReference type="Proteomes" id="UP000305921">
    <property type="component" value="Unassembled WGS sequence"/>
</dbReference>
<dbReference type="EMBL" id="VAWE01000001">
    <property type="protein sequence ID" value="TLQ42583.1"/>
    <property type="molecule type" value="Genomic_DNA"/>
</dbReference>
<dbReference type="Gene3D" id="3.30.470.20">
    <property type="entry name" value="ATP-grasp fold, B domain"/>
    <property type="match status" value="1"/>
</dbReference>
<dbReference type="InterPro" id="IPR011761">
    <property type="entry name" value="ATP-grasp"/>
</dbReference>
<dbReference type="PROSITE" id="PS50975">
    <property type="entry name" value="ATP_GRASP"/>
    <property type="match status" value="1"/>
</dbReference>
<evidence type="ECO:0000259" key="5">
    <source>
        <dbReference type="PROSITE" id="PS50975"/>
    </source>
</evidence>
<feature type="domain" description="ATP-grasp" evidence="5">
    <location>
        <begin position="119"/>
        <end position="322"/>
    </location>
</feature>
<dbReference type="PANTHER" id="PTHR43585:SF2">
    <property type="entry name" value="ATP-GRASP ENZYME FSQD"/>
    <property type="match status" value="1"/>
</dbReference>
<sequence length="427" mass="46019">MRGQPTVPGLLILDWDPHYRTYVLESCLALGIEAHLVMREAPPALPAGAERVHVLPGLYDDPLQWVGELAEYVNLHGLSGVFTHEDELVELSAALSDELSFPGASLPAVRLCMDKSATRDRFAAAGVPGPRYRVASSLDEARRALDELTLPVVLKPVAASGGQGVTRLTDVSALPQAWEWAVEPYAYLPAVYHRVIIEEFLEGPLVSVEAAVVDGDVHVVTATDGLQTIEPVSPTQSRFVYDALLVPTRLPAEDYEAMAHWTREAVRALGIRTGIVHTEFKRTPHGVRIVEVNPRLPGVYIPELVHRALGIDLAGAALQLALGRSPDLTQKHHRAACARLLLARSSGQVRAVKGTDEAAAAPHVVRACPFVAPGDVVAPPHEGNIEVRLGYVLTEHSDPHGALRAADEALARMTVRIEGPETVQAAP</sequence>
<dbReference type="SMART" id="SM01209">
    <property type="entry name" value="GARS_A"/>
    <property type="match status" value="1"/>
</dbReference>
<dbReference type="SUPFAM" id="SSF56059">
    <property type="entry name" value="Glutathione synthetase ATP-binding domain-like"/>
    <property type="match status" value="1"/>
</dbReference>
<accession>A0A5R9E3J5</accession>
<dbReference type="InterPro" id="IPR040570">
    <property type="entry name" value="LAL_C2"/>
</dbReference>
<dbReference type="GO" id="GO:0046872">
    <property type="term" value="F:metal ion binding"/>
    <property type="evidence" value="ECO:0007669"/>
    <property type="project" value="InterPro"/>
</dbReference>
<evidence type="ECO:0000256" key="3">
    <source>
        <dbReference type="ARBA" id="ARBA00022840"/>
    </source>
</evidence>
<name>A0A5R9E3J5_9ACTN</name>
<evidence type="ECO:0000256" key="1">
    <source>
        <dbReference type="ARBA" id="ARBA00022598"/>
    </source>
</evidence>
<dbReference type="PANTHER" id="PTHR43585">
    <property type="entry name" value="FUMIPYRROLE BIOSYNTHESIS PROTEIN C"/>
    <property type="match status" value="1"/>
</dbReference>